<dbReference type="Proteomes" id="UP000462066">
    <property type="component" value="Unassembled WGS sequence"/>
</dbReference>
<dbReference type="InterPro" id="IPR025157">
    <property type="entry name" value="Hemagglutinin_rpt"/>
</dbReference>
<accession>A0A7V8K5Z4</accession>
<gene>
    <name evidence="1" type="ORF">B1992_15495</name>
</gene>
<sequence length="166" mass="16411">MQGMAAAGSAYQAASAVRSAANGGDAVLFSAEAGVGVATSKNQYEGQSQVSQGSTISGGGNVSLTATQGDLHVVQGTLSAGDTLRLDAAGDLMLEAGRAQGSEHERGRSAGVEVGVGVSVGAQMGVYAYAQAQVGSHSSQMDSTTWQNAQLSGQTVELVSGGDTTL</sequence>
<organism evidence="1 2">
    <name type="scientific">Pseudoxanthomonas broegbernensis</name>
    <dbReference type="NCBI Taxonomy" id="83619"/>
    <lineage>
        <taxon>Bacteria</taxon>
        <taxon>Pseudomonadati</taxon>
        <taxon>Pseudomonadota</taxon>
        <taxon>Gammaproteobacteria</taxon>
        <taxon>Lysobacterales</taxon>
        <taxon>Lysobacteraceae</taxon>
        <taxon>Pseudoxanthomonas</taxon>
    </lineage>
</organism>
<comment type="caution">
    <text evidence="1">The sequence shown here is derived from an EMBL/GenBank/DDBJ whole genome shotgun (WGS) entry which is preliminary data.</text>
</comment>
<name>A0A7V8K5Z4_9GAMM</name>
<protein>
    <recommendedName>
        <fullName evidence="3">Hemagglutinin</fullName>
    </recommendedName>
</protein>
<proteinExistence type="predicted"/>
<dbReference type="GO" id="GO:0003824">
    <property type="term" value="F:catalytic activity"/>
    <property type="evidence" value="ECO:0007669"/>
    <property type="project" value="UniProtKB-ARBA"/>
</dbReference>
<keyword evidence="2" id="KW-1185">Reference proteome</keyword>
<feature type="non-terminal residue" evidence="1">
    <location>
        <position position="166"/>
    </location>
</feature>
<dbReference type="Pfam" id="PF13332">
    <property type="entry name" value="Fil_haemagg_2"/>
    <property type="match status" value="1"/>
</dbReference>
<evidence type="ECO:0000313" key="1">
    <source>
        <dbReference type="EMBL" id="KAF1682778.1"/>
    </source>
</evidence>
<evidence type="ECO:0008006" key="3">
    <source>
        <dbReference type="Google" id="ProtNLM"/>
    </source>
</evidence>
<evidence type="ECO:0000313" key="2">
    <source>
        <dbReference type="Proteomes" id="UP000462066"/>
    </source>
</evidence>
<reference evidence="1 2" key="1">
    <citation type="submission" date="2017-10" db="EMBL/GenBank/DDBJ databases">
        <title>Whole genome sequencing of Pseudoxanthomonas broegbernensis DSM 12573(T).</title>
        <authorList>
            <person name="Kumar S."/>
            <person name="Bansal K."/>
            <person name="Kaur A."/>
            <person name="Patil P."/>
            <person name="Sharma S."/>
            <person name="Patil P.B."/>
        </authorList>
    </citation>
    <scope>NUCLEOTIDE SEQUENCE [LARGE SCALE GENOMIC DNA]</scope>
    <source>
        <strain evidence="1 2">DSM 12573</strain>
    </source>
</reference>
<dbReference type="AlphaFoldDB" id="A0A7V8K5Z4"/>
<dbReference type="EMBL" id="MWIP01000114">
    <property type="protein sequence ID" value="KAF1682778.1"/>
    <property type="molecule type" value="Genomic_DNA"/>
</dbReference>